<dbReference type="InterPro" id="IPR005467">
    <property type="entry name" value="His_kinase_dom"/>
</dbReference>
<evidence type="ECO:0000313" key="14">
    <source>
        <dbReference type="EMBL" id="MBP3956743.1"/>
    </source>
</evidence>
<evidence type="ECO:0000259" key="11">
    <source>
        <dbReference type="PROSITE" id="PS50110"/>
    </source>
</evidence>
<dbReference type="SUPFAM" id="SSF55785">
    <property type="entry name" value="PYP-like sensor domain (PAS domain)"/>
    <property type="match status" value="6"/>
</dbReference>
<accession>A0ABS5BV17</accession>
<dbReference type="Pfam" id="PF02518">
    <property type="entry name" value="HATPase_c"/>
    <property type="match status" value="1"/>
</dbReference>
<keyword evidence="6" id="KW-0418">Kinase</keyword>
<dbReference type="EC" id="2.7.13.3" evidence="2"/>
<comment type="catalytic activity">
    <reaction evidence="1">
        <text>ATP + protein L-histidine = ADP + protein N-phospho-L-histidine.</text>
        <dbReference type="EC" id="2.7.13.3"/>
    </reaction>
</comment>
<dbReference type="Pfam" id="PF08447">
    <property type="entry name" value="PAS_3"/>
    <property type="match status" value="1"/>
</dbReference>
<feature type="domain" description="PAC" evidence="13">
    <location>
        <begin position="695"/>
        <end position="747"/>
    </location>
</feature>
<feature type="domain" description="PAS" evidence="12">
    <location>
        <begin position="243"/>
        <end position="307"/>
    </location>
</feature>
<feature type="domain" description="PAS" evidence="12">
    <location>
        <begin position="492"/>
        <end position="565"/>
    </location>
</feature>
<evidence type="ECO:0000256" key="2">
    <source>
        <dbReference type="ARBA" id="ARBA00012438"/>
    </source>
</evidence>
<dbReference type="SMART" id="SM00091">
    <property type="entry name" value="PAS"/>
    <property type="match status" value="6"/>
</dbReference>
<evidence type="ECO:0000256" key="3">
    <source>
        <dbReference type="ARBA" id="ARBA00022553"/>
    </source>
</evidence>
<dbReference type="InterPro" id="IPR013767">
    <property type="entry name" value="PAS_fold"/>
</dbReference>
<dbReference type="Gene3D" id="3.30.565.10">
    <property type="entry name" value="Histidine kinase-like ATPase, C-terminal domain"/>
    <property type="match status" value="1"/>
</dbReference>
<dbReference type="PROSITE" id="PS50113">
    <property type="entry name" value="PAC"/>
    <property type="match status" value="4"/>
</dbReference>
<dbReference type="InterPro" id="IPR013655">
    <property type="entry name" value="PAS_fold_3"/>
</dbReference>
<dbReference type="CDD" id="cd00130">
    <property type="entry name" value="PAS"/>
    <property type="match status" value="6"/>
</dbReference>
<dbReference type="InterPro" id="IPR000014">
    <property type="entry name" value="PAS"/>
</dbReference>
<evidence type="ECO:0000259" key="10">
    <source>
        <dbReference type="PROSITE" id="PS50109"/>
    </source>
</evidence>
<dbReference type="Pfam" id="PF13188">
    <property type="entry name" value="PAS_8"/>
    <property type="match status" value="1"/>
</dbReference>
<dbReference type="InterPro" id="IPR004358">
    <property type="entry name" value="Sig_transdc_His_kin-like_C"/>
</dbReference>
<dbReference type="PANTHER" id="PTHR43065:SF46">
    <property type="entry name" value="C4-DICARBOXYLATE TRANSPORT SENSOR PROTEIN DCTB"/>
    <property type="match status" value="1"/>
</dbReference>
<dbReference type="SMART" id="SM00388">
    <property type="entry name" value="HisKA"/>
    <property type="match status" value="1"/>
</dbReference>
<feature type="modified residue" description="4-aspartylphosphate" evidence="9">
    <location>
        <position position="1181"/>
    </location>
</feature>
<name>A0ABS5BV17_9BACT</name>
<dbReference type="SMART" id="SM00086">
    <property type="entry name" value="PAC"/>
    <property type="match status" value="5"/>
</dbReference>
<dbReference type="Gene3D" id="3.40.50.2300">
    <property type="match status" value="1"/>
</dbReference>
<dbReference type="Pfam" id="PF08448">
    <property type="entry name" value="PAS_4"/>
    <property type="match status" value="2"/>
</dbReference>
<comment type="caution">
    <text evidence="14">The sequence shown here is derived from an EMBL/GenBank/DDBJ whole genome shotgun (WGS) entry which is preliminary data.</text>
</comment>
<keyword evidence="3 9" id="KW-0597">Phosphoprotein</keyword>
<sequence>MPFRRIFLLFTAFILVCGTTHLMEAVIFWWPAYRLAGLLKFVTAVISWVTVLALVKGTPQMLAMPTPEELEREVAARRAAEAALVRANAALEGRVRDRTEELTCVNAALRAERERFRTTLSSIGDAVIATDTAGRITFLNPVAEALTGWSAEGAAGADLRSVFHIVNETTRSEVENPAVRALRDGVLVGLANHTVLIARDGRELPIDDCAAPIRDEEGRVAGAVLVFRDITERQRAEAQMRDSEERYRHLFEANPHPMWVFDRETLRFLAVNDAAVAKYGYDRDEFLGLTIKDIRPREDVPALLASLAADTSGLDEAGVWRHRLRHGRVIRVRIVSHTLTFAGRPAEVVLAQDVTDQLRAEEELRASEERFRAFMDHSPAAAWVTDREGHMVYLSASYQRTFRLPPGEIVGRLVWDLYPPDVAAVYLRNILTVADSGTVLTVTEPGVRADGSAGEFLVYKFPLPGPDGSRQVGGVAVDVTEHRAASAALRASEERLVLALSAGGMGTFDWDVASGQVIWSRSHYELFGYAPDDSFTVELRHFKDRIHPDDLPGVEEALRQTMSAGTGYSHEHRVRRPDGTERWVAATGRFRYDPAGRAVRMVGVVQDISSRKRAETERAELLARLNLQIERLPLAYLLSGPDFRYTRWNPAAERIFGFAQSEVLGRHPFEAIVPESSRSLVADVFARLAGGDMNANGSCENVTGDGRTIVCEWHNTPLFAPDGAFQGILSLAQDVTARQRAELELRLRDRAIRAVRQGIVITDAARADNPIIYTSPGFEWLTGYAGTEVAGRNCRFLQGPGTDQEALILLREAVRDARPCDVELLNYRKDGTPFWNHLQLSPVRDDAGRLTHYIGVQADVSGRRKLEDQVRQAHKLEAVGQLAGGVAHDFNNLLTVVNGCGELLLLELAADAPTRPLVEDIVRAGARGASLTRQLLAFGRQQMLRVEVFDLNQVLQDTAKLLTRLLGEDIALRTVLGPESGLVKGDVGQVEQVVINLAVNGRDAMPRGGTLVIETAPADVTDATLPDSPDARPGRYVRLSVTDTGTGMGPDVQARLFEPFFTTKDIGKGTGLGLAMVYGIVSQSGGFLTVLSEIGRGTTIAVYLPRYEDKPSEEPKSALRPAPRPTGSETILVVEDDEAVRALTTTVLVRQGYRVEAAESGTAALATCARLPVPPDLVLTDVVMPGMSGRELAEVLTVQFPRIKVVFLSGYTADAVLRHGVEEKQVAFLQKPYTPDALARFVRGVLDRKSGDSV</sequence>
<dbReference type="InterPro" id="IPR036890">
    <property type="entry name" value="HATPase_C_sf"/>
</dbReference>
<dbReference type="InterPro" id="IPR035965">
    <property type="entry name" value="PAS-like_dom_sf"/>
</dbReference>
<evidence type="ECO:0000256" key="1">
    <source>
        <dbReference type="ARBA" id="ARBA00000085"/>
    </source>
</evidence>
<dbReference type="NCBIfam" id="TIGR00229">
    <property type="entry name" value="sensory_box"/>
    <property type="match status" value="6"/>
</dbReference>
<dbReference type="SMART" id="SM00387">
    <property type="entry name" value="HATPase_c"/>
    <property type="match status" value="1"/>
</dbReference>
<dbReference type="SUPFAM" id="SSF55874">
    <property type="entry name" value="ATPase domain of HSP90 chaperone/DNA topoisomerase II/histidine kinase"/>
    <property type="match status" value="1"/>
</dbReference>
<keyword evidence="7" id="KW-0067">ATP-binding</keyword>
<dbReference type="Pfam" id="PF00989">
    <property type="entry name" value="PAS"/>
    <property type="match status" value="1"/>
</dbReference>
<feature type="domain" description="PAS" evidence="12">
    <location>
        <begin position="621"/>
        <end position="692"/>
    </location>
</feature>
<evidence type="ECO:0000256" key="6">
    <source>
        <dbReference type="ARBA" id="ARBA00022777"/>
    </source>
</evidence>
<dbReference type="PANTHER" id="PTHR43065">
    <property type="entry name" value="SENSOR HISTIDINE KINASE"/>
    <property type="match status" value="1"/>
</dbReference>
<feature type="domain" description="PAC" evidence="13">
    <location>
        <begin position="190"/>
        <end position="242"/>
    </location>
</feature>
<keyword evidence="8" id="KW-0902">Two-component regulatory system</keyword>
<dbReference type="SUPFAM" id="SSF52172">
    <property type="entry name" value="CheY-like"/>
    <property type="match status" value="1"/>
</dbReference>
<dbReference type="Gene3D" id="1.10.287.130">
    <property type="match status" value="1"/>
</dbReference>
<dbReference type="InterPro" id="IPR011006">
    <property type="entry name" value="CheY-like_superfamily"/>
</dbReference>
<evidence type="ECO:0000256" key="5">
    <source>
        <dbReference type="ARBA" id="ARBA00022741"/>
    </source>
</evidence>
<dbReference type="PROSITE" id="PS50112">
    <property type="entry name" value="PAS"/>
    <property type="match status" value="5"/>
</dbReference>
<dbReference type="InterPro" id="IPR013656">
    <property type="entry name" value="PAS_4"/>
</dbReference>
<protein>
    <recommendedName>
        <fullName evidence="2">histidine kinase</fullName>
        <ecNumber evidence="2">2.7.13.3</ecNumber>
    </recommendedName>
</protein>
<gene>
    <name evidence="14" type="ORF">J8F10_15835</name>
</gene>
<dbReference type="Pfam" id="PF13426">
    <property type="entry name" value="PAS_9"/>
    <property type="match status" value="1"/>
</dbReference>
<dbReference type="SMART" id="SM00448">
    <property type="entry name" value="REC"/>
    <property type="match status" value="1"/>
</dbReference>
<dbReference type="Gene3D" id="2.10.70.100">
    <property type="match status" value="1"/>
</dbReference>
<reference evidence="14 15" key="1">
    <citation type="submission" date="2021-04" db="EMBL/GenBank/DDBJ databases">
        <authorList>
            <person name="Ivanova A."/>
        </authorList>
    </citation>
    <scope>NUCLEOTIDE SEQUENCE [LARGE SCALE GENOMIC DNA]</scope>
    <source>
        <strain evidence="14 15">G18</strain>
    </source>
</reference>
<keyword evidence="15" id="KW-1185">Reference proteome</keyword>
<dbReference type="Pfam" id="PF00072">
    <property type="entry name" value="Response_reg"/>
    <property type="match status" value="1"/>
</dbReference>
<dbReference type="InterPro" id="IPR003661">
    <property type="entry name" value="HisK_dim/P_dom"/>
</dbReference>
<dbReference type="CDD" id="cd00156">
    <property type="entry name" value="REC"/>
    <property type="match status" value="1"/>
</dbReference>
<evidence type="ECO:0000256" key="8">
    <source>
        <dbReference type="ARBA" id="ARBA00023012"/>
    </source>
</evidence>
<feature type="domain" description="PAS" evidence="12">
    <location>
        <begin position="367"/>
        <end position="437"/>
    </location>
</feature>
<evidence type="ECO:0000259" key="13">
    <source>
        <dbReference type="PROSITE" id="PS50113"/>
    </source>
</evidence>
<evidence type="ECO:0000256" key="9">
    <source>
        <dbReference type="PROSITE-ProRule" id="PRU00169"/>
    </source>
</evidence>
<keyword evidence="4" id="KW-0808">Transferase</keyword>
<dbReference type="Proteomes" id="UP000676565">
    <property type="component" value="Unassembled WGS sequence"/>
</dbReference>
<keyword evidence="5" id="KW-0547">Nucleotide-binding</keyword>
<dbReference type="InterPro" id="IPR036097">
    <property type="entry name" value="HisK_dim/P_sf"/>
</dbReference>
<dbReference type="InterPro" id="IPR000700">
    <property type="entry name" value="PAS-assoc_C"/>
</dbReference>
<dbReference type="PROSITE" id="PS50109">
    <property type="entry name" value="HIS_KIN"/>
    <property type="match status" value="1"/>
</dbReference>
<feature type="domain" description="PAS" evidence="12">
    <location>
        <begin position="112"/>
        <end position="185"/>
    </location>
</feature>
<evidence type="ECO:0000256" key="7">
    <source>
        <dbReference type="ARBA" id="ARBA00022840"/>
    </source>
</evidence>
<evidence type="ECO:0000256" key="4">
    <source>
        <dbReference type="ARBA" id="ARBA00022679"/>
    </source>
</evidence>
<organism evidence="14 15">
    <name type="scientific">Gemmata palustris</name>
    <dbReference type="NCBI Taxonomy" id="2822762"/>
    <lineage>
        <taxon>Bacteria</taxon>
        <taxon>Pseudomonadati</taxon>
        <taxon>Planctomycetota</taxon>
        <taxon>Planctomycetia</taxon>
        <taxon>Gemmatales</taxon>
        <taxon>Gemmataceae</taxon>
        <taxon>Gemmata</taxon>
    </lineage>
</organism>
<feature type="domain" description="PAC" evidence="13">
    <location>
        <begin position="568"/>
        <end position="620"/>
    </location>
</feature>
<dbReference type="PRINTS" id="PR00344">
    <property type="entry name" value="BCTRLSENSOR"/>
</dbReference>
<feature type="domain" description="Response regulatory" evidence="11">
    <location>
        <begin position="1130"/>
        <end position="1246"/>
    </location>
</feature>
<dbReference type="Pfam" id="PF25487">
    <property type="entry name" value="ETR1_N"/>
    <property type="match status" value="1"/>
</dbReference>
<dbReference type="InterPro" id="IPR001610">
    <property type="entry name" value="PAC"/>
</dbReference>
<dbReference type="PROSITE" id="PS50110">
    <property type="entry name" value="RESPONSE_REGULATORY"/>
    <property type="match status" value="1"/>
</dbReference>
<dbReference type="InterPro" id="IPR003594">
    <property type="entry name" value="HATPase_dom"/>
</dbReference>
<evidence type="ECO:0000259" key="12">
    <source>
        <dbReference type="PROSITE" id="PS50112"/>
    </source>
</evidence>
<dbReference type="CDD" id="cd00082">
    <property type="entry name" value="HisKA"/>
    <property type="match status" value="1"/>
</dbReference>
<feature type="domain" description="Histidine kinase" evidence="10">
    <location>
        <begin position="885"/>
        <end position="1108"/>
    </location>
</feature>
<dbReference type="SUPFAM" id="SSF47384">
    <property type="entry name" value="Homodimeric domain of signal transducing histidine kinase"/>
    <property type="match status" value="1"/>
</dbReference>
<dbReference type="Gene3D" id="3.30.450.20">
    <property type="entry name" value="PAS domain"/>
    <property type="match status" value="6"/>
</dbReference>
<proteinExistence type="predicted"/>
<dbReference type="InterPro" id="IPR058544">
    <property type="entry name" value="ETR1_N"/>
</dbReference>
<dbReference type="InterPro" id="IPR001789">
    <property type="entry name" value="Sig_transdc_resp-reg_receiver"/>
</dbReference>
<evidence type="ECO:0000313" key="15">
    <source>
        <dbReference type="Proteomes" id="UP000676565"/>
    </source>
</evidence>
<dbReference type="RefSeq" id="WP_210655151.1">
    <property type="nucleotide sequence ID" value="NZ_JAGKQQ010000001.1"/>
</dbReference>
<feature type="domain" description="PAC" evidence="13">
    <location>
        <begin position="818"/>
        <end position="872"/>
    </location>
</feature>
<dbReference type="EMBL" id="JAGKQQ010000001">
    <property type="protein sequence ID" value="MBP3956743.1"/>
    <property type="molecule type" value="Genomic_DNA"/>
</dbReference>